<dbReference type="Proteomes" id="UP000481739">
    <property type="component" value="Unassembled WGS sequence"/>
</dbReference>
<protein>
    <submittedName>
        <fullName evidence="1">Uncharacterized protein</fullName>
    </submittedName>
</protein>
<sequence length="137" mass="16083">MEYVGFMGGSSMVELGSSSDMVNFFTFLYGKISDCESKEILDRLYKRYIRQNELEKISFLVKEIRNDFLTDSEMYFMKYLDGIDTCIESAKLFYSSWGIYQPLKIGITDVPYCIDDKNRPLEQYDALGPHDPPFWLR</sequence>
<evidence type="ECO:0000313" key="1">
    <source>
        <dbReference type="EMBL" id="MQL46482.1"/>
    </source>
</evidence>
<reference evidence="1 2" key="1">
    <citation type="journal article" date="2019" name="Nature">
        <title>A new antibiotic selectively kills Gram-negative pathogens.</title>
        <authorList>
            <person name="Imai Y."/>
            <person name="Meyer K.J."/>
            <person name="Iinishi A."/>
            <person name="Favre-Godal Q."/>
            <person name="Green R."/>
            <person name="Manuse S."/>
            <person name="Caboni M."/>
            <person name="Mori M."/>
            <person name="Niles S."/>
            <person name="Ghiglieri M."/>
            <person name="Honrao C."/>
            <person name="Ma X."/>
            <person name="Guo J.J."/>
            <person name="Makriyannis A."/>
            <person name="Linares-Otoya L."/>
            <person name="Boehringer N."/>
            <person name="Wuisan Z.G."/>
            <person name="Kaur H."/>
            <person name="Wu R."/>
            <person name="Mateus A."/>
            <person name="Typas A."/>
            <person name="Savitski M.M."/>
            <person name="Espinoza J.L."/>
            <person name="O'Rourke A."/>
            <person name="Nelson K.E."/>
            <person name="Hiller S."/>
            <person name="Noinaj N."/>
            <person name="Schaeberle T.F."/>
            <person name="D'Onofrio A."/>
            <person name="Lewis K."/>
        </authorList>
    </citation>
    <scope>NUCLEOTIDE SEQUENCE [LARGE SCALE GENOMIC DNA]</scope>
    <source>
        <strain evidence="1 2">HGB 1456</strain>
    </source>
</reference>
<evidence type="ECO:0000313" key="2">
    <source>
        <dbReference type="Proteomes" id="UP000481739"/>
    </source>
</evidence>
<gene>
    <name evidence="1" type="ORF">GEA64_00050</name>
</gene>
<organism evidence="1 2">
    <name type="scientific">Photorhabdus khanii</name>
    <dbReference type="NCBI Taxonomy" id="1004150"/>
    <lineage>
        <taxon>Bacteria</taxon>
        <taxon>Pseudomonadati</taxon>
        <taxon>Pseudomonadota</taxon>
        <taxon>Gammaproteobacteria</taxon>
        <taxon>Enterobacterales</taxon>
        <taxon>Morganellaceae</taxon>
        <taxon>Photorhabdus</taxon>
    </lineage>
</organism>
<dbReference type="AlphaFoldDB" id="A0A7C9KB52"/>
<comment type="caution">
    <text evidence="1">The sequence shown here is derived from an EMBL/GenBank/DDBJ whole genome shotgun (WGS) entry which is preliminary data.</text>
</comment>
<dbReference type="EMBL" id="WHZZ01000001">
    <property type="protein sequence ID" value="MQL46482.1"/>
    <property type="molecule type" value="Genomic_DNA"/>
</dbReference>
<name>A0A7C9KB52_9GAMM</name>
<proteinExistence type="predicted"/>
<accession>A0A7C9KB52</accession>
<dbReference type="RefSeq" id="WP_152961580.1">
    <property type="nucleotide sequence ID" value="NZ_CAWOZU010000011.1"/>
</dbReference>